<reference evidence="2 3" key="1">
    <citation type="submission" date="2019-07" db="EMBL/GenBank/DDBJ databases">
        <authorList>
            <person name="Cremers G."/>
        </authorList>
    </citation>
    <scope>NUCLEOTIDE SEQUENCE [LARGE SCALE GENOMIC DNA]</scope>
</reference>
<evidence type="ECO:0000313" key="2">
    <source>
        <dbReference type="EMBL" id="VUZ86549.1"/>
    </source>
</evidence>
<gene>
    <name evidence="2" type="ORF">MELA_02953</name>
</gene>
<sequence>MRTFYGSLLAAALCVAISVFMFAGVSQAKGGSPVSKVKVHVRADLEPFDTSPAPDAEGQARHHKEIRKGIIKKDEFKGMVKIPVPSPDLGITKENVEHADVRLILSRNNTDYAECRLKFHEIEAEDDDDDGGVQAHFSIHVRTKHGVPRAKKGTCDINLATIAIDLGVPDAQAGDLATATLVTDPNNRGADIDFLEGDFETP</sequence>
<dbReference type="Proteomes" id="UP000334340">
    <property type="component" value="Unassembled WGS sequence"/>
</dbReference>
<evidence type="ECO:0000256" key="1">
    <source>
        <dbReference type="SAM" id="SignalP"/>
    </source>
</evidence>
<evidence type="ECO:0000313" key="3">
    <source>
        <dbReference type="Proteomes" id="UP000334340"/>
    </source>
</evidence>
<keyword evidence="1" id="KW-0732">Signal</keyword>
<dbReference type="AlphaFoldDB" id="A0A564ZMJ8"/>
<feature type="signal peptide" evidence="1">
    <location>
        <begin position="1"/>
        <end position="23"/>
    </location>
</feature>
<proteinExistence type="predicted"/>
<keyword evidence="3" id="KW-1185">Reference proteome</keyword>
<dbReference type="EMBL" id="CABIKM010000064">
    <property type="protein sequence ID" value="VUZ86549.1"/>
    <property type="molecule type" value="Genomic_DNA"/>
</dbReference>
<protein>
    <submittedName>
        <fullName evidence="2">Uncharacterized protein</fullName>
    </submittedName>
</protein>
<name>A0A564ZMJ8_9BACT</name>
<organism evidence="2 3">
    <name type="scientific">Candidatus Methylomirabilis lanthanidiphila</name>
    <dbReference type="NCBI Taxonomy" id="2211376"/>
    <lineage>
        <taxon>Bacteria</taxon>
        <taxon>Candidatus Methylomirabilota</taxon>
        <taxon>Candidatus Methylomirabilia</taxon>
        <taxon>Candidatus Methylomirabilales</taxon>
        <taxon>Candidatus Methylomirabilaceae</taxon>
        <taxon>Candidatus Methylomirabilis</taxon>
    </lineage>
</organism>
<feature type="chain" id="PRO_5021845902" evidence="1">
    <location>
        <begin position="24"/>
        <end position="202"/>
    </location>
</feature>
<accession>A0A564ZMJ8</accession>